<dbReference type="InterPro" id="IPR052702">
    <property type="entry name" value="MscS-like_channel"/>
</dbReference>
<evidence type="ECO:0000256" key="6">
    <source>
        <dbReference type="ARBA" id="ARBA00023136"/>
    </source>
</evidence>
<feature type="domain" description="Mechanosensitive ion channel MscS" evidence="10">
    <location>
        <begin position="553"/>
        <end position="620"/>
    </location>
</feature>
<dbReference type="Gene3D" id="2.30.30.60">
    <property type="match status" value="1"/>
</dbReference>
<feature type="transmembrane region" description="Helical" evidence="9">
    <location>
        <begin position="535"/>
        <end position="555"/>
    </location>
</feature>
<evidence type="ECO:0000256" key="5">
    <source>
        <dbReference type="ARBA" id="ARBA00022989"/>
    </source>
</evidence>
<dbReference type="Proteomes" id="UP000318538">
    <property type="component" value="Chromosome"/>
</dbReference>
<feature type="transmembrane region" description="Helical" evidence="9">
    <location>
        <begin position="512"/>
        <end position="529"/>
    </location>
</feature>
<dbReference type="InterPro" id="IPR006685">
    <property type="entry name" value="MscS_channel_2nd"/>
</dbReference>
<evidence type="ECO:0000256" key="7">
    <source>
        <dbReference type="SAM" id="Coils"/>
    </source>
</evidence>
<dbReference type="InterPro" id="IPR010920">
    <property type="entry name" value="LSM_dom_sf"/>
</dbReference>
<accession>A0A517NCD8</accession>
<dbReference type="SUPFAM" id="SSF82861">
    <property type="entry name" value="Mechanosensitive channel protein MscS (YggB), transmembrane region"/>
    <property type="match status" value="1"/>
</dbReference>
<dbReference type="RefSeq" id="WP_246145817.1">
    <property type="nucleotide sequence ID" value="NZ_CP036525.1"/>
</dbReference>
<dbReference type="PANTHER" id="PTHR30347">
    <property type="entry name" value="POTASSIUM CHANNEL RELATED"/>
    <property type="match status" value="1"/>
</dbReference>
<protein>
    <submittedName>
        <fullName evidence="12">Mechanosensitive channel MscK</fullName>
    </submittedName>
</protein>
<dbReference type="SUPFAM" id="SSF82689">
    <property type="entry name" value="Mechanosensitive channel protein MscS (YggB), C-terminal domain"/>
    <property type="match status" value="1"/>
</dbReference>
<dbReference type="EMBL" id="CP036525">
    <property type="protein sequence ID" value="QDT04813.1"/>
    <property type="molecule type" value="Genomic_DNA"/>
</dbReference>
<keyword evidence="7" id="KW-0175">Coiled coil</keyword>
<keyword evidence="4 9" id="KW-0812">Transmembrane</keyword>
<evidence type="ECO:0000259" key="10">
    <source>
        <dbReference type="Pfam" id="PF00924"/>
    </source>
</evidence>
<feature type="region of interest" description="Disordered" evidence="8">
    <location>
        <begin position="54"/>
        <end position="74"/>
    </location>
</feature>
<feature type="domain" description="Mechanosensitive ion channel MscS C-terminal" evidence="11">
    <location>
        <begin position="629"/>
        <end position="712"/>
    </location>
</feature>
<keyword evidence="6 9" id="KW-0472">Membrane</keyword>
<dbReference type="PANTHER" id="PTHR30347:SF1">
    <property type="entry name" value="MECHANOSENSITIVE CHANNEL MSCK"/>
    <property type="match status" value="1"/>
</dbReference>
<evidence type="ECO:0000256" key="1">
    <source>
        <dbReference type="ARBA" id="ARBA00004651"/>
    </source>
</evidence>
<name>A0A517NCD8_9BACT</name>
<evidence type="ECO:0000313" key="12">
    <source>
        <dbReference type="EMBL" id="QDT04813.1"/>
    </source>
</evidence>
<comment type="similarity">
    <text evidence="2">Belongs to the MscS (TC 1.A.23) family.</text>
</comment>
<dbReference type="SUPFAM" id="SSF50182">
    <property type="entry name" value="Sm-like ribonucleoproteins"/>
    <property type="match status" value="1"/>
</dbReference>
<evidence type="ECO:0000259" key="11">
    <source>
        <dbReference type="Pfam" id="PF21082"/>
    </source>
</evidence>
<dbReference type="Gene3D" id="1.10.287.1260">
    <property type="match status" value="1"/>
</dbReference>
<dbReference type="InterPro" id="IPR011014">
    <property type="entry name" value="MscS_channel_TM-2"/>
</dbReference>
<dbReference type="Gene3D" id="3.30.70.100">
    <property type="match status" value="1"/>
</dbReference>
<dbReference type="Pfam" id="PF00924">
    <property type="entry name" value="MS_channel_2nd"/>
    <property type="match status" value="1"/>
</dbReference>
<comment type="subcellular location">
    <subcellularLocation>
        <location evidence="1">Cell membrane</location>
        <topology evidence="1">Multi-pass membrane protein</topology>
    </subcellularLocation>
</comment>
<sequence length="742" mass="83042">MNLRDAALGIWLSMLIVLPVWAESDPPEPLTARSIQQKHDVVTTELRVALLQQAAEKEDEQRDPSGPDKPAADESQVDLLKQIDVIMAQQKTATASLQDAKSKQVSLDAELGRVEIEGVDGGPPYSILALDQLQDARNSGEAKSESAEASLLAARDSVAMAREQVESKQREFRQLKESTEAESDPKTDRLKLEVQLADEVLVLSRQQLMIEEAGQAIVELENKIQDAKLEVVKASVVFSKQILNEKQAELDVRESDLKRRASLIQSELQYAERRWLAARQELDSEPSPSEDLVQRVEALKTAQQTIQVEQTIINQRLQRLPLMRTAWHRRFLIASKQANRKDQQTWLEETNEQLEQIAREKQSKLLKLLDTREVQGAVAGRIDGLDVEKEALKRWLDATYNSLSRQVELYNGGMLSLDSATRALSRLKVDIAGTPARSLDEWISDSWTTINRLWNYELTSIDDTSLTVGKTVSSLLFLLFGYFAARLISSILGNRLPKIGVEEAGAHAIESLAFYALMIGFGLAALRYAHVPLTVFTFLGGAIAIGIGFGSQNILNNFISGLILLAERPIKAGDLIMVDDTYGNVKNIGARSTTIRTGENQDIIVPNSKFLENNVVNLTRRDDRLRTSIHIGVAYGSDLELVMQLLEQAATDNALVNDRPRPFVWFNDFGDNALAFQVHFWINARSIVQMRKVETEVRLAIDRMFRENGISIAFPQRDLHLMADNPIPIQMVGGENNRLPRS</sequence>
<dbReference type="GO" id="GO:0005886">
    <property type="term" value="C:plasma membrane"/>
    <property type="evidence" value="ECO:0007669"/>
    <property type="project" value="UniProtKB-SubCell"/>
</dbReference>
<keyword evidence="13" id="KW-1185">Reference proteome</keyword>
<dbReference type="InterPro" id="IPR049278">
    <property type="entry name" value="MS_channel_C"/>
</dbReference>
<organism evidence="12 13">
    <name type="scientific">Rubripirellula lacrimiformis</name>
    <dbReference type="NCBI Taxonomy" id="1930273"/>
    <lineage>
        <taxon>Bacteria</taxon>
        <taxon>Pseudomonadati</taxon>
        <taxon>Planctomycetota</taxon>
        <taxon>Planctomycetia</taxon>
        <taxon>Pirellulales</taxon>
        <taxon>Pirellulaceae</taxon>
        <taxon>Rubripirellula</taxon>
    </lineage>
</organism>
<evidence type="ECO:0000313" key="13">
    <source>
        <dbReference type="Proteomes" id="UP000318538"/>
    </source>
</evidence>
<evidence type="ECO:0000256" key="3">
    <source>
        <dbReference type="ARBA" id="ARBA00022475"/>
    </source>
</evidence>
<keyword evidence="5 9" id="KW-1133">Transmembrane helix</keyword>
<feature type="coiled-coil region" evidence="7">
    <location>
        <begin position="130"/>
        <end position="237"/>
    </location>
</feature>
<dbReference type="Pfam" id="PF21082">
    <property type="entry name" value="MS_channel_3rd"/>
    <property type="match status" value="1"/>
</dbReference>
<evidence type="ECO:0000256" key="2">
    <source>
        <dbReference type="ARBA" id="ARBA00008017"/>
    </source>
</evidence>
<keyword evidence="3" id="KW-1003">Cell membrane</keyword>
<evidence type="ECO:0000256" key="9">
    <source>
        <dbReference type="SAM" id="Phobius"/>
    </source>
</evidence>
<feature type="compositionally biased region" description="Basic and acidic residues" evidence="8">
    <location>
        <begin position="55"/>
        <end position="72"/>
    </location>
</feature>
<gene>
    <name evidence="12" type="primary">mscK_1</name>
    <name evidence="12" type="ORF">K227x_32100</name>
</gene>
<evidence type="ECO:0000256" key="4">
    <source>
        <dbReference type="ARBA" id="ARBA00022692"/>
    </source>
</evidence>
<dbReference type="KEGG" id="rlc:K227x_32100"/>
<dbReference type="GO" id="GO:0008381">
    <property type="term" value="F:mechanosensitive monoatomic ion channel activity"/>
    <property type="evidence" value="ECO:0007669"/>
    <property type="project" value="UniProtKB-ARBA"/>
</dbReference>
<proteinExistence type="inferred from homology"/>
<dbReference type="AlphaFoldDB" id="A0A517NCD8"/>
<reference evidence="12 13" key="1">
    <citation type="submission" date="2019-02" db="EMBL/GenBank/DDBJ databases">
        <title>Deep-cultivation of Planctomycetes and their phenomic and genomic characterization uncovers novel biology.</title>
        <authorList>
            <person name="Wiegand S."/>
            <person name="Jogler M."/>
            <person name="Boedeker C."/>
            <person name="Pinto D."/>
            <person name="Vollmers J."/>
            <person name="Rivas-Marin E."/>
            <person name="Kohn T."/>
            <person name="Peeters S.H."/>
            <person name="Heuer A."/>
            <person name="Rast P."/>
            <person name="Oberbeckmann S."/>
            <person name="Bunk B."/>
            <person name="Jeske O."/>
            <person name="Meyerdierks A."/>
            <person name="Storesund J.E."/>
            <person name="Kallscheuer N."/>
            <person name="Luecker S."/>
            <person name="Lage O.M."/>
            <person name="Pohl T."/>
            <person name="Merkel B.J."/>
            <person name="Hornburger P."/>
            <person name="Mueller R.-W."/>
            <person name="Bruemmer F."/>
            <person name="Labrenz M."/>
            <person name="Spormann A.M."/>
            <person name="Op den Camp H."/>
            <person name="Overmann J."/>
            <person name="Amann R."/>
            <person name="Jetten M.S.M."/>
            <person name="Mascher T."/>
            <person name="Medema M.H."/>
            <person name="Devos D.P."/>
            <person name="Kaster A.-K."/>
            <person name="Ovreas L."/>
            <person name="Rohde M."/>
            <person name="Galperin M.Y."/>
            <person name="Jogler C."/>
        </authorList>
    </citation>
    <scope>NUCLEOTIDE SEQUENCE [LARGE SCALE GENOMIC DNA]</scope>
    <source>
        <strain evidence="12 13">K22_7</strain>
    </source>
</reference>
<dbReference type="InterPro" id="IPR011066">
    <property type="entry name" value="MscS_channel_C_sf"/>
</dbReference>
<evidence type="ECO:0000256" key="8">
    <source>
        <dbReference type="SAM" id="MobiDB-lite"/>
    </source>
</evidence>
<dbReference type="InterPro" id="IPR023408">
    <property type="entry name" value="MscS_beta-dom_sf"/>
</dbReference>